<accession>A0ACC2GWF8</accession>
<dbReference type="Proteomes" id="UP001157502">
    <property type="component" value="Chromosome 8"/>
</dbReference>
<keyword evidence="2" id="KW-1185">Reference proteome</keyword>
<name>A0ACC2GWF8_DALPE</name>
<evidence type="ECO:0000313" key="2">
    <source>
        <dbReference type="Proteomes" id="UP001157502"/>
    </source>
</evidence>
<evidence type="ECO:0000313" key="1">
    <source>
        <dbReference type="EMBL" id="KAJ8007996.1"/>
    </source>
</evidence>
<comment type="caution">
    <text evidence="1">The sequence shown here is derived from an EMBL/GenBank/DDBJ whole genome shotgun (WGS) entry which is preliminary data.</text>
</comment>
<proteinExistence type="predicted"/>
<sequence>MWWFIFTAFCTLISNVLPETLPVSAPEGPVLVRLGRVATLPCWLTQSLNAEGLEVRWYRVNGFDKPVLLYLDRRIQDANQPAEYAGRTSLGLREAKSQGLKGGDVTLELVNVTRDDQGPYTCYVSSDQGYGSATVHLRVNVLGTPPLLSAVRMENGSVNVSCVSHGWQPRPQLKWSDGTRTLPGITHSDSGAQGLVSVRSWLLTPSVSSHWVSCSVSLPEEEEREGRVDLHNVPKMQVDSSGSLRTAVIILVLLLLTGAIIFGVLYWKRGGKIKSILRPRMEEMQPLLSTVSPLLCCVPIADDDAMRFNAAVDVTLDLHDLPPYLKANSELVRDNIDYKCPSDEHSYVLGTPGFKQGQCAYWEVGLGDTTLGIKESWWVGVASGSVSRKAPATPKNGFWYLSSDRKSGLQLNTAPGIHLPALPRPQTLGVYLDYDKGELSFISVEEKRLIVTVATVFTGEVFPLFNPGTNDKAPMKILNISVSKREDPKSPTPTSVEESKISVIATHPNSETSEAKHGTVS</sequence>
<organism evidence="1 2">
    <name type="scientific">Dallia pectoralis</name>
    <name type="common">Alaska blackfish</name>
    <dbReference type="NCBI Taxonomy" id="75939"/>
    <lineage>
        <taxon>Eukaryota</taxon>
        <taxon>Metazoa</taxon>
        <taxon>Chordata</taxon>
        <taxon>Craniata</taxon>
        <taxon>Vertebrata</taxon>
        <taxon>Euteleostomi</taxon>
        <taxon>Actinopterygii</taxon>
        <taxon>Neopterygii</taxon>
        <taxon>Teleostei</taxon>
        <taxon>Protacanthopterygii</taxon>
        <taxon>Esociformes</taxon>
        <taxon>Umbridae</taxon>
        <taxon>Dallia</taxon>
    </lineage>
</organism>
<gene>
    <name evidence="1" type="ORF">DPEC_G00100150</name>
</gene>
<reference evidence="1" key="1">
    <citation type="submission" date="2021-05" db="EMBL/GenBank/DDBJ databases">
        <authorList>
            <person name="Pan Q."/>
            <person name="Jouanno E."/>
            <person name="Zahm M."/>
            <person name="Klopp C."/>
            <person name="Cabau C."/>
            <person name="Louis A."/>
            <person name="Berthelot C."/>
            <person name="Parey E."/>
            <person name="Roest Crollius H."/>
            <person name="Montfort J."/>
            <person name="Robinson-Rechavi M."/>
            <person name="Bouchez O."/>
            <person name="Lampietro C."/>
            <person name="Lopez Roques C."/>
            <person name="Donnadieu C."/>
            <person name="Postlethwait J."/>
            <person name="Bobe J."/>
            <person name="Dillon D."/>
            <person name="Chandos A."/>
            <person name="von Hippel F."/>
            <person name="Guiguen Y."/>
        </authorList>
    </citation>
    <scope>NUCLEOTIDE SEQUENCE</scope>
    <source>
        <strain evidence="1">YG-Jan2019</strain>
    </source>
</reference>
<protein>
    <submittedName>
        <fullName evidence="1">Uncharacterized protein</fullName>
    </submittedName>
</protein>
<dbReference type="EMBL" id="CM055735">
    <property type="protein sequence ID" value="KAJ8007996.1"/>
    <property type="molecule type" value="Genomic_DNA"/>
</dbReference>